<dbReference type="PANTHER" id="PTHR43698">
    <property type="entry name" value="RIBD C-TERMINAL DOMAIN CONTAINING PROTEIN"/>
    <property type="match status" value="1"/>
</dbReference>
<dbReference type="RefSeq" id="WP_064840676.1">
    <property type="nucleotide sequence ID" value="NZ_KZ859522.1"/>
</dbReference>
<evidence type="ECO:0000313" key="2">
    <source>
        <dbReference type="EMBL" id="RFB90493.1"/>
    </source>
</evidence>
<gene>
    <name evidence="2" type="ORF">B5K10_19420</name>
</gene>
<feature type="domain" description="Cupin type-2" evidence="1">
    <location>
        <begin position="47"/>
        <end position="115"/>
    </location>
</feature>
<dbReference type="InterPro" id="IPR013096">
    <property type="entry name" value="Cupin_2"/>
</dbReference>
<name>A0A3E1BE49_RHILT</name>
<reference evidence="2 3" key="1">
    <citation type="submission" date="2017-03" db="EMBL/GenBank/DDBJ databases">
        <title>Genome analysis of Rhizobial strains effectives or ineffectives for nitrogen fixation isolated from bean seeds.</title>
        <authorList>
            <person name="Peralta H."/>
            <person name="Aguilar-Vera A."/>
            <person name="Mora Y."/>
            <person name="Vargas-Lagunas C."/>
            <person name="Girard L."/>
            <person name="Mora J."/>
        </authorList>
    </citation>
    <scope>NUCLEOTIDE SEQUENCE [LARGE SCALE GENOMIC DNA]</scope>
    <source>
        <strain evidence="2 3">CCGM5</strain>
    </source>
</reference>
<dbReference type="SUPFAM" id="SSF51182">
    <property type="entry name" value="RmlC-like cupins"/>
    <property type="match status" value="1"/>
</dbReference>
<proteinExistence type="predicted"/>
<comment type="caution">
    <text evidence="2">The sequence shown here is derived from an EMBL/GenBank/DDBJ whole genome shotgun (WGS) entry which is preliminary data.</text>
</comment>
<dbReference type="InterPro" id="IPR047263">
    <property type="entry name" value="HNL-like_cupin"/>
</dbReference>
<sequence length="134" mass="14517">MSASNPKTMAVRRPGKAIHSPDGVATAPFWVEMLLEGSADGENTAMRATLDPGTITRWHTHPRGQLLYVLSGHGLAQCKDGPVEELRAGDAVWFAPGERHWHGAADDSPFSYLSIQATDNGSIVEWLQPVEARS</sequence>
<dbReference type="Gene3D" id="2.60.120.10">
    <property type="entry name" value="Jelly Rolls"/>
    <property type="match status" value="1"/>
</dbReference>
<organism evidence="2 3">
    <name type="scientific">Rhizobium leguminosarum bv. trifolii</name>
    <dbReference type="NCBI Taxonomy" id="386"/>
    <lineage>
        <taxon>Bacteria</taxon>
        <taxon>Pseudomonadati</taxon>
        <taxon>Pseudomonadota</taxon>
        <taxon>Alphaproteobacteria</taxon>
        <taxon>Hyphomicrobiales</taxon>
        <taxon>Rhizobiaceae</taxon>
        <taxon>Rhizobium/Agrobacterium group</taxon>
        <taxon>Rhizobium</taxon>
    </lineage>
</organism>
<dbReference type="CDD" id="cd02233">
    <property type="entry name" value="cupin_HNL-like"/>
    <property type="match status" value="1"/>
</dbReference>
<dbReference type="PANTHER" id="PTHR43698:SF1">
    <property type="entry name" value="BLL4564 PROTEIN"/>
    <property type="match status" value="1"/>
</dbReference>
<dbReference type="EMBL" id="NAOO01000022">
    <property type="protein sequence ID" value="RFB90493.1"/>
    <property type="molecule type" value="Genomic_DNA"/>
</dbReference>
<dbReference type="AlphaFoldDB" id="A0A3E1BE49"/>
<evidence type="ECO:0000259" key="1">
    <source>
        <dbReference type="Pfam" id="PF07883"/>
    </source>
</evidence>
<dbReference type="InterPro" id="IPR011051">
    <property type="entry name" value="RmlC_Cupin_sf"/>
</dbReference>
<evidence type="ECO:0000313" key="3">
    <source>
        <dbReference type="Proteomes" id="UP000256748"/>
    </source>
</evidence>
<dbReference type="Pfam" id="PF07883">
    <property type="entry name" value="Cupin_2"/>
    <property type="match status" value="1"/>
</dbReference>
<dbReference type="Proteomes" id="UP000256748">
    <property type="component" value="Unassembled WGS sequence"/>
</dbReference>
<dbReference type="InterPro" id="IPR014710">
    <property type="entry name" value="RmlC-like_jellyroll"/>
</dbReference>
<accession>A0A3E1BE49</accession>
<protein>
    <submittedName>
        <fullName evidence="2">Cupin</fullName>
    </submittedName>
</protein>